<dbReference type="InterPro" id="IPR036279">
    <property type="entry name" value="5-3_exonuclease_C_sf"/>
</dbReference>
<dbReference type="InterPro" id="IPR006086">
    <property type="entry name" value="XPG-I_dom"/>
</dbReference>
<dbReference type="Pfam" id="PF00867">
    <property type="entry name" value="XPG_I"/>
    <property type="match status" value="1"/>
</dbReference>
<evidence type="ECO:0000256" key="2">
    <source>
        <dbReference type="ARBA" id="ARBA00022723"/>
    </source>
</evidence>
<dbReference type="InterPro" id="IPR006085">
    <property type="entry name" value="XPG_DNA_repair_N"/>
</dbReference>
<dbReference type="GO" id="GO:0017108">
    <property type="term" value="F:5'-flap endonuclease activity"/>
    <property type="evidence" value="ECO:0007669"/>
    <property type="project" value="TreeGrafter"/>
</dbReference>
<keyword evidence="2" id="KW-0479">Metal-binding</keyword>
<proteinExistence type="predicted"/>
<dbReference type="AlphaFoldDB" id="A0A6C0BLH2"/>
<accession>A0A6C0BLH2</accession>
<organism evidence="9">
    <name type="scientific">viral metagenome</name>
    <dbReference type="NCBI Taxonomy" id="1070528"/>
    <lineage>
        <taxon>unclassified sequences</taxon>
        <taxon>metagenomes</taxon>
        <taxon>organismal metagenomes</taxon>
    </lineage>
</organism>
<feature type="domain" description="XPG N-terminal" evidence="8">
    <location>
        <begin position="1"/>
        <end position="97"/>
    </location>
</feature>
<dbReference type="EMBL" id="MN739180">
    <property type="protein sequence ID" value="QHS92534.1"/>
    <property type="molecule type" value="Genomic_DNA"/>
</dbReference>
<feature type="coiled-coil region" evidence="6">
    <location>
        <begin position="94"/>
        <end position="144"/>
    </location>
</feature>
<dbReference type="GO" id="GO:0046872">
    <property type="term" value="F:metal ion binding"/>
    <property type="evidence" value="ECO:0007669"/>
    <property type="project" value="UniProtKB-KW"/>
</dbReference>
<keyword evidence="5" id="KW-0460">Magnesium</keyword>
<keyword evidence="4" id="KW-0378">Hydrolase</keyword>
<evidence type="ECO:0000256" key="1">
    <source>
        <dbReference type="ARBA" id="ARBA00022722"/>
    </source>
</evidence>
<dbReference type="InterPro" id="IPR006084">
    <property type="entry name" value="XPG/Rad2"/>
</dbReference>
<keyword evidence="6" id="KW-0175">Coiled coil</keyword>
<dbReference type="InterPro" id="IPR029060">
    <property type="entry name" value="PIN-like_dom_sf"/>
</dbReference>
<keyword evidence="1" id="KW-0540">Nuclease</keyword>
<dbReference type="SUPFAM" id="SSF88723">
    <property type="entry name" value="PIN domain-like"/>
    <property type="match status" value="1"/>
</dbReference>
<evidence type="ECO:0000256" key="4">
    <source>
        <dbReference type="ARBA" id="ARBA00022801"/>
    </source>
</evidence>
<evidence type="ECO:0000259" key="7">
    <source>
        <dbReference type="SMART" id="SM00484"/>
    </source>
</evidence>
<dbReference type="PANTHER" id="PTHR11081">
    <property type="entry name" value="FLAP ENDONUCLEASE FAMILY MEMBER"/>
    <property type="match status" value="1"/>
</dbReference>
<dbReference type="CDD" id="cd09897">
    <property type="entry name" value="H3TH_FEN1-XPG-like"/>
    <property type="match status" value="1"/>
</dbReference>
<evidence type="ECO:0000256" key="3">
    <source>
        <dbReference type="ARBA" id="ARBA00022759"/>
    </source>
</evidence>
<dbReference type="Pfam" id="PF00752">
    <property type="entry name" value="XPG_N"/>
    <property type="match status" value="1"/>
</dbReference>
<dbReference type="SMART" id="SM00485">
    <property type="entry name" value="XPGN"/>
    <property type="match status" value="1"/>
</dbReference>
<dbReference type="SUPFAM" id="SSF47807">
    <property type="entry name" value="5' to 3' exonuclease, C-terminal subdomain"/>
    <property type="match status" value="1"/>
</dbReference>
<feature type="domain" description="XPG-I" evidence="7">
    <location>
        <begin position="161"/>
        <end position="229"/>
    </location>
</feature>
<reference evidence="9" key="1">
    <citation type="journal article" date="2020" name="Nature">
        <title>Giant virus diversity and host interactions through global metagenomics.</title>
        <authorList>
            <person name="Schulz F."/>
            <person name="Roux S."/>
            <person name="Paez-Espino D."/>
            <person name="Jungbluth S."/>
            <person name="Walsh D.A."/>
            <person name="Denef V.J."/>
            <person name="McMahon K.D."/>
            <person name="Konstantinidis K.T."/>
            <person name="Eloe-Fadrosh E.A."/>
            <person name="Kyrpides N.C."/>
            <person name="Woyke T."/>
        </authorList>
    </citation>
    <scope>NUCLEOTIDE SEQUENCE</scope>
    <source>
        <strain evidence="9">GVMAG-M-3300014204-73</strain>
    </source>
</reference>
<keyword evidence="3" id="KW-0255">Endonuclease</keyword>
<evidence type="ECO:0008006" key="10">
    <source>
        <dbReference type="Google" id="ProtNLM"/>
    </source>
</evidence>
<sequence>MGIKNFGTIIKHATQGVRTATYSQFAGETWAIDASIFCYRFSHNSQTKRPNSHIDGFYQLFLRLLRFKIKPVLVFDGQAPHEKQHTVDVRAKHKQKNLDKVDKLQQELQQMTGATDVEKLILTGQQLNQEIQSKIEELTRTKKNIIQFQPGIYDDIRTLCRLMSIPVLRAPGEADALCAQLYKMGLVQAIMSEDSDILLYGGGRLIRKFGWGNEIELVELDPLLKSLGITYSQFIDLAILCGTDYTANTINGLGPINALEHITQGMTIETIVKQFCQPPCNRYRVPSEELFPYQEARRLITSGGQLENEIQIHPFDISQLNVNELTPLLMEKCHYRPLTIQKHCEQIKDAFVTKSKIRIMLKSPTTSVSPLHLPSKI</sequence>
<dbReference type="PRINTS" id="PR00853">
    <property type="entry name" value="XPGRADSUPER"/>
</dbReference>
<evidence type="ECO:0000256" key="6">
    <source>
        <dbReference type="SAM" id="Coils"/>
    </source>
</evidence>
<name>A0A6C0BLH2_9ZZZZ</name>
<dbReference type="SMART" id="SM00484">
    <property type="entry name" value="XPGI"/>
    <property type="match status" value="1"/>
</dbReference>
<evidence type="ECO:0000256" key="5">
    <source>
        <dbReference type="ARBA" id="ARBA00022842"/>
    </source>
</evidence>
<dbReference type="Gene3D" id="1.10.150.20">
    <property type="entry name" value="5' to 3' exonuclease, C-terminal subdomain"/>
    <property type="match status" value="1"/>
</dbReference>
<dbReference type="Gene3D" id="3.40.50.1010">
    <property type="entry name" value="5'-nuclease"/>
    <property type="match status" value="1"/>
</dbReference>
<dbReference type="PANTHER" id="PTHR11081:SF9">
    <property type="entry name" value="FLAP ENDONUCLEASE 1"/>
    <property type="match status" value="1"/>
</dbReference>
<protein>
    <recommendedName>
        <fullName evidence="10">XPG N-terminal domain-containing protein</fullName>
    </recommendedName>
</protein>
<evidence type="ECO:0000259" key="8">
    <source>
        <dbReference type="SMART" id="SM00485"/>
    </source>
</evidence>
<evidence type="ECO:0000313" key="9">
    <source>
        <dbReference type="EMBL" id="QHS92534.1"/>
    </source>
</evidence>